<proteinExistence type="predicted"/>
<comment type="caution">
    <text evidence="1">The sequence shown here is derived from an EMBL/GenBank/DDBJ whole genome shotgun (WGS) entry which is preliminary data.</text>
</comment>
<sequence length="58" mass="6788">MTSKKISLKSLEVVITKSLRTIMDEVFKVHPEVQAKNLALKIILIFQCKKIKRKKNYD</sequence>
<dbReference type="STRING" id="313628.LNTAR_07234"/>
<dbReference type="EMBL" id="ABCK01000012">
    <property type="protein sequence ID" value="EDM27018.1"/>
    <property type="molecule type" value="Genomic_DNA"/>
</dbReference>
<dbReference type="AlphaFoldDB" id="A6DMY2"/>
<organism evidence="1 2">
    <name type="scientific">Lentisphaera araneosa HTCC2155</name>
    <dbReference type="NCBI Taxonomy" id="313628"/>
    <lineage>
        <taxon>Bacteria</taxon>
        <taxon>Pseudomonadati</taxon>
        <taxon>Lentisphaerota</taxon>
        <taxon>Lentisphaeria</taxon>
        <taxon>Lentisphaerales</taxon>
        <taxon>Lentisphaeraceae</taxon>
        <taxon>Lentisphaera</taxon>
    </lineage>
</organism>
<name>A6DMY2_9BACT</name>
<evidence type="ECO:0000313" key="1">
    <source>
        <dbReference type="EMBL" id="EDM27018.1"/>
    </source>
</evidence>
<protein>
    <submittedName>
        <fullName evidence="1">Uncharacterized protein</fullName>
    </submittedName>
</protein>
<keyword evidence="2" id="KW-1185">Reference proteome</keyword>
<gene>
    <name evidence="1" type="ORF">LNTAR_07234</name>
</gene>
<dbReference type="Proteomes" id="UP000004947">
    <property type="component" value="Unassembled WGS sequence"/>
</dbReference>
<reference evidence="1 2" key="1">
    <citation type="journal article" date="2010" name="J. Bacteriol.">
        <title>Genome sequence of Lentisphaera araneosa HTCC2155T, the type species of the order Lentisphaerales in the phylum Lentisphaerae.</title>
        <authorList>
            <person name="Thrash J.C."/>
            <person name="Cho J.C."/>
            <person name="Vergin K.L."/>
            <person name="Morris R.M."/>
            <person name="Giovannoni S.J."/>
        </authorList>
    </citation>
    <scope>NUCLEOTIDE SEQUENCE [LARGE SCALE GENOMIC DNA]</scope>
    <source>
        <strain evidence="1 2">HTCC2155</strain>
    </source>
</reference>
<evidence type="ECO:0000313" key="2">
    <source>
        <dbReference type="Proteomes" id="UP000004947"/>
    </source>
</evidence>
<accession>A6DMY2</accession>